<keyword evidence="3" id="KW-0156">Chromatin regulator</keyword>
<evidence type="ECO:0000259" key="11">
    <source>
        <dbReference type="PROSITE" id="PS50014"/>
    </source>
</evidence>
<evidence type="ECO:0008006" key="15">
    <source>
        <dbReference type="Google" id="ProtNLM"/>
    </source>
</evidence>
<evidence type="ECO:0000256" key="10">
    <source>
        <dbReference type="SAM" id="SignalP"/>
    </source>
</evidence>
<dbReference type="InterPro" id="IPR037382">
    <property type="entry name" value="Rsc/polybromo"/>
</dbReference>
<evidence type="ECO:0000256" key="4">
    <source>
        <dbReference type="ARBA" id="ARBA00023015"/>
    </source>
</evidence>
<dbReference type="SMART" id="SM00439">
    <property type="entry name" value="BAH"/>
    <property type="match status" value="1"/>
</dbReference>
<keyword evidence="2" id="KW-0677">Repeat</keyword>
<dbReference type="Pfam" id="PF00439">
    <property type="entry name" value="Bromodomain"/>
    <property type="match status" value="2"/>
</dbReference>
<dbReference type="InterPro" id="IPR043151">
    <property type="entry name" value="BAH_sf"/>
</dbReference>
<evidence type="ECO:0000256" key="7">
    <source>
        <dbReference type="ARBA" id="ARBA00023242"/>
    </source>
</evidence>
<dbReference type="PANTHER" id="PTHR16062">
    <property type="entry name" value="SWI/SNF-RELATED"/>
    <property type="match status" value="1"/>
</dbReference>
<dbReference type="PROSITE" id="PS50014">
    <property type="entry name" value="BROMODOMAIN_2"/>
    <property type="match status" value="1"/>
</dbReference>
<keyword evidence="6" id="KW-0804">Transcription</keyword>
<dbReference type="GO" id="GO:0003682">
    <property type="term" value="F:chromatin binding"/>
    <property type="evidence" value="ECO:0007669"/>
    <property type="project" value="InterPro"/>
</dbReference>
<dbReference type="Gene3D" id="1.20.920.10">
    <property type="entry name" value="Bromodomain-like"/>
    <property type="match status" value="2"/>
</dbReference>
<feature type="signal peptide" evidence="10">
    <location>
        <begin position="1"/>
        <end position="29"/>
    </location>
</feature>
<keyword evidence="7" id="KW-0539">Nucleus</keyword>
<evidence type="ECO:0000313" key="14">
    <source>
        <dbReference type="Proteomes" id="UP001163846"/>
    </source>
</evidence>
<comment type="subcellular location">
    <subcellularLocation>
        <location evidence="1">Nucleus</location>
    </subcellularLocation>
</comment>
<dbReference type="CDD" id="cd04369">
    <property type="entry name" value="Bromodomain"/>
    <property type="match status" value="1"/>
</dbReference>
<keyword evidence="5 8" id="KW-0103">Bromodomain</keyword>
<dbReference type="Gene3D" id="2.30.30.490">
    <property type="match status" value="1"/>
</dbReference>
<reference evidence="13" key="1">
    <citation type="submission" date="2022-08" db="EMBL/GenBank/DDBJ databases">
        <authorList>
            <consortium name="DOE Joint Genome Institute"/>
            <person name="Min B."/>
            <person name="Riley R."/>
            <person name="Sierra-Patev S."/>
            <person name="Naranjo-Ortiz M."/>
            <person name="Looney B."/>
            <person name="Konkel Z."/>
            <person name="Slot J.C."/>
            <person name="Sakamoto Y."/>
            <person name="Steenwyk J.L."/>
            <person name="Rokas A."/>
            <person name="Carro J."/>
            <person name="Camarero S."/>
            <person name="Ferreira P."/>
            <person name="Molpeceres G."/>
            <person name="Ruiz-Duenas F.J."/>
            <person name="Serrano A."/>
            <person name="Henrissat B."/>
            <person name="Drula E."/>
            <person name="Hughes K.W."/>
            <person name="Mata J.L."/>
            <person name="Ishikawa N.K."/>
            <person name="Vargas-Isla R."/>
            <person name="Ushijima S."/>
            <person name="Smith C.A."/>
            <person name="Ahrendt S."/>
            <person name="Andreopoulos W."/>
            <person name="He G."/>
            <person name="Labutti K."/>
            <person name="Lipzen A."/>
            <person name="Ng V."/>
            <person name="Sandor L."/>
            <person name="Barry K."/>
            <person name="Martinez A.T."/>
            <person name="Xiao Y."/>
            <person name="Gibbons J.G."/>
            <person name="Terashima K."/>
            <person name="Hibbett D.S."/>
            <person name="Grigoriev I.V."/>
        </authorList>
    </citation>
    <scope>NUCLEOTIDE SEQUENCE</scope>
    <source>
        <strain evidence="13">TFB9207</strain>
    </source>
</reference>
<dbReference type="GO" id="GO:0016586">
    <property type="term" value="C:RSC-type complex"/>
    <property type="evidence" value="ECO:0007669"/>
    <property type="project" value="InterPro"/>
</dbReference>
<feature type="region of interest" description="Disordered" evidence="9">
    <location>
        <begin position="367"/>
        <end position="393"/>
    </location>
</feature>
<dbReference type="InterPro" id="IPR036427">
    <property type="entry name" value="Bromodomain-like_sf"/>
</dbReference>
<feature type="region of interest" description="Disordered" evidence="9">
    <location>
        <begin position="863"/>
        <end position="915"/>
    </location>
</feature>
<dbReference type="PRINTS" id="PR00503">
    <property type="entry name" value="BROMODOMAIN"/>
</dbReference>
<dbReference type="Proteomes" id="UP001163846">
    <property type="component" value="Unassembled WGS sequence"/>
</dbReference>
<keyword evidence="10" id="KW-0732">Signal</keyword>
<dbReference type="GO" id="GO:0006338">
    <property type="term" value="P:chromatin remodeling"/>
    <property type="evidence" value="ECO:0007669"/>
    <property type="project" value="InterPro"/>
</dbReference>
<feature type="compositionally biased region" description="Low complexity" evidence="9">
    <location>
        <begin position="894"/>
        <end position="905"/>
    </location>
</feature>
<feature type="compositionally biased region" description="Acidic residues" evidence="9">
    <location>
        <begin position="243"/>
        <end position="254"/>
    </location>
</feature>
<evidence type="ECO:0000256" key="5">
    <source>
        <dbReference type="ARBA" id="ARBA00023117"/>
    </source>
</evidence>
<dbReference type="EMBL" id="MU806163">
    <property type="protein sequence ID" value="KAJ3838807.1"/>
    <property type="molecule type" value="Genomic_DNA"/>
</dbReference>
<dbReference type="SMART" id="SM00297">
    <property type="entry name" value="BROMO"/>
    <property type="match status" value="1"/>
</dbReference>
<comment type="caution">
    <text evidence="13">The sequence shown here is derived from an EMBL/GenBank/DDBJ whole genome shotgun (WGS) entry which is preliminary data.</text>
</comment>
<name>A0AA38P9H3_9AGAR</name>
<evidence type="ECO:0000256" key="2">
    <source>
        <dbReference type="ARBA" id="ARBA00022737"/>
    </source>
</evidence>
<gene>
    <name evidence="13" type="ORF">F5878DRAFT_154223</name>
</gene>
<evidence type="ECO:0000256" key="6">
    <source>
        <dbReference type="ARBA" id="ARBA00023163"/>
    </source>
</evidence>
<dbReference type="SUPFAM" id="SSF47370">
    <property type="entry name" value="Bromodomain"/>
    <property type="match status" value="2"/>
</dbReference>
<feature type="domain" description="Bromo" evidence="11">
    <location>
        <begin position="47"/>
        <end position="117"/>
    </location>
</feature>
<dbReference type="Pfam" id="PF01426">
    <property type="entry name" value="BAH"/>
    <property type="match status" value="1"/>
</dbReference>
<evidence type="ECO:0000259" key="12">
    <source>
        <dbReference type="PROSITE" id="PS51038"/>
    </source>
</evidence>
<keyword evidence="14" id="KW-1185">Reference proteome</keyword>
<keyword evidence="4" id="KW-0805">Transcription regulation</keyword>
<evidence type="ECO:0000256" key="8">
    <source>
        <dbReference type="PROSITE-ProRule" id="PRU00035"/>
    </source>
</evidence>
<dbReference type="InterPro" id="IPR001487">
    <property type="entry name" value="Bromodomain"/>
</dbReference>
<evidence type="ECO:0000256" key="9">
    <source>
        <dbReference type="SAM" id="MobiDB-lite"/>
    </source>
</evidence>
<sequence length="915" mass="101332">MPLTPQHKSAISAVLDVLLTAVATPPGRTKPGDTGVGGTGIGTGRGRKRLLSGMFLIPLDRNDWAEYYDLIPNPRALHPIRDSLAENKYKDAEEVYTDLSLVFWNAIFYNERDSQISKDAAIMKNLLETEWAKHPELPQPRSRSPPPGSAQKAYPEVEEKEREREREEEREREREKLRQQELEKEANAKINEAQDPPPQQPQLLSQTQAAPNTTTGAAEMEVDVSDSASETDQSADEGQGQYEADEDGGDDIDDDLIVTHLENSLPRWPGFSDDETEGWLAQGNTERYLELIHAVKGHKDVIGNRVATVLEAIPDIIDGPTSLGKENPISIKVIETRIKSKHYATPAAFDKDMMRLFEKARRWWEPSPAQLDPSSSSSRLHTGPSGKPKTVFGGSKEEYAKVLILQRLYQNLTSPYPPERLKLGSSSYSSETNFAALRVGPGRVSRSDLQNSSQKEPVFASGSKRIHTISENQIFLEQVRYKGWTIRVGDWVHLANGSDVYSATSAGGGGGVGRPIVAQVWKIWKKKIDATKSSPNGVVANGDPNGISEKEYRYGVTVCWYYRPEETFHSPQRVFWENEVFKSSHFACHPITDVLEPIFVQDTRSHIRGKPRGGAWYPGWPLYVCDSCYRYSRGYKNHLELSRGQLGQSTNNSAFVRIKRWNSCMPPDIPTHNSEASHRLLYAFEKTIYPIRRPSPFVVGGSGPGGLVADGVLGNASGPTKGALLVNSSDVAKSLTSTLQYLQRYTNPQTQSQLYSQLYQSYTQSLSAAAISKSAKIDRTSTAHAMAQTQGVQADFLALPKDTTRHFSRDPSTGSMLWFPSAPVNVAGRGGNVPGTANYTAKNSRVNVEYSLEYLHWRALKSAQGTEDDVNGGKADSWKRKMIEGGEAVINGQSKESTPSETSSSTKKRKLDSSP</sequence>
<feature type="compositionally biased region" description="Basic residues" evidence="9">
    <location>
        <begin position="906"/>
        <end position="915"/>
    </location>
</feature>
<protein>
    <recommendedName>
        <fullName evidence="15">Bromo domain-containing protein</fullName>
    </recommendedName>
</protein>
<feature type="chain" id="PRO_5041236386" description="Bromo domain-containing protein" evidence="10">
    <location>
        <begin position="30"/>
        <end position="915"/>
    </location>
</feature>
<dbReference type="PANTHER" id="PTHR16062:SF21">
    <property type="entry name" value="CHROMATIN STRUCTURE-REMODELING COMPLEX SUBUNIT RSC1-RELATED"/>
    <property type="match status" value="1"/>
</dbReference>
<feature type="compositionally biased region" description="Low complexity" evidence="9">
    <location>
        <begin position="201"/>
        <end position="211"/>
    </location>
</feature>
<accession>A0AA38P9H3</accession>
<evidence type="ECO:0000256" key="1">
    <source>
        <dbReference type="ARBA" id="ARBA00004123"/>
    </source>
</evidence>
<proteinExistence type="predicted"/>
<evidence type="ECO:0000256" key="3">
    <source>
        <dbReference type="ARBA" id="ARBA00022853"/>
    </source>
</evidence>
<feature type="region of interest" description="Disordered" evidence="9">
    <location>
        <begin position="134"/>
        <end position="254"/>
    </location>
</feature>
<dbReference type="InterPro" id="IPR001025">
    <property type="entry name" value="BAH_dom"/>
</dbReference>
<feature type="domain" description="BAH" evidence="12">
    <location>
        <begin position="492"/>
        <end position="640"/>
    </location>
</feature>
<evidence type="ECO:0000313" key="13">
    <source>
        <dbReference type="EMBL" id="KAJ3838807.1"/>
    </source>
</evidence>
<feature type="compositionally biased region" description="Basic and acidic residues" evidence="9">
    <location>
        <begin position="155"/>
        <end position="187"/>
    </location>
</feature>
<dbReference type="GO" id="GO:0006368">
    <property type="term" value="P:transcription elongation by RNA polymerase II"/>
    <property type="evidence" value="ECO:0007669"/>
    <property type="project" value="TreeGrafter"/>
</dbReference>
<dbReference type="AlphaFoldDB" id="A0AA38P9H3"/>
<dbReference type="PROSITE" id="PS51038">
    <property type="entry name" value="BAH"/>
    <property type="match status" value="1"/>
</dbReference>
<organism evidence="13 14">
    <name type="scientific">Lentinula raphanica</name>
    <dbReference type="NCBI Taxonomy" id="153919"/>
    <lineage>
        <taxon>Eukaryota</taxon>
        <taxon>Fungi</taxon>
        <taxon>Dikarya</taxon>
        <taxon>Basidiomycota</taxon>
        <taxon>Agaricomycotina</taxon>
        <taxon>Agaricomycetes</taxon>
        <taxon>Agaricomycetidae</taxon>
        <taxon>Agaricales</taxon>
        <taxon>Marasmiineae</taxon>
        <taxon>Omphalotaceae</taxon>
        <taxon>Lentinula</taxon>
    </lineage>
</organism>